<sequence>MKLEHITKQYGDNKVLDNIDFDFDQSRIVGLIGKNGVGKTTLMKIMNGNIINYKGKVDIKPEERIGYLIEHPKLYDNKTGLYNLKIFAQVLGNGFDKAYAQKIIDAFGMAPYIKKKVKKYSMGMKQKLAIAVSLMNKPKYLILDEPTNGMDPDGSIDVLETIQKLVNDLDMHILISSHKLEDIELICDRAVFLSDAHFVQDVDMSKGTPQDTTVLMLGKDLTDEQFKQVLDYLTVHYKILQSHKESGEISLKAIRDYKPLLKGLAGLEVFPEYIETRKTSLRDTYFNINQRGEHK</sequence>
<name>A0A143PDY2_9STAP</name>
<dbReference type="InterPro" id="IPR003593">
    <property type="entry name" value="AAA+_ATPase"/>
</dbReference>
<dbReference type="InterPro" id="IPR051782">
    <property type="entry name" value="ABC_Transporter_VariousFunc"/>
</dbReference>
<evidence type="ECO:0000313" key="8">
    <source>
        <dbReference type="Proteomes" id="UP000595942"/>
    </source>
</evidence>
<proteinExistence type="predicted"/>
<evidence type="ECO:0000313" key="6">
    <source>
        <dbReference type="EMBL" id="RZH99995.1"/>
    </source>
</evidence>
<accession>A0A143PDY2</accession>
<dbReference type="PROSITE" id="PS50893">
    <property type="entry name" value="ABC_TRANSPORTER_2"/>
    <property type="match status" value="1"/>
</dbReference>
<dbReference type="GeneID" id="93726189"/>
<dbReference type="GO" id="GO:0005524">
    <property type="term" value="F:ATP binding"/>
    <property type="evidence" value="ECO:0007669"/>
    <property type="project" value="UniProtKB-KW"/>
</dbReference>
<protein>
    <submittedName>
        <fullName evidence="6">ABC transporter ATP-binding protein</fullName>
    </submittedName>
</protein>
<dbReference type="Proteomes" id="UP000595942">
    <property type="component" value="Chromosome"/>
</dbReference>
<dbReference type="InterPro" id="IPR003439">
    <property type="entry name" value="ABC_transporter-like_ATP-bd"/>
</dbReference>
<evidence type="ECO:0000313" key="5">
    <source>
        <dbReference type="EMBL" id="QQS83823.1"/>
    </source>
</evidence>
<dbReference type="PANTHER" id="PTHR42939:SF1">
    <property type="entry name" value="ABC TRANSPORTER ATP-BINDING PROTEIN ALBC-RELATED"/>
    <property type="match status" value="1"/>
</dbReference>
<dbReference type="OrthoDB" id="9804819at2"/>
<evidence type="ECO:0000313" key="7">
    <source>
        <dbReference type="Proteomes" id="UP000293854"/>
    </source>
</evidence>
<gene>
    <name evidence="6" type="ORF">EIG99_12765</name>
    <name evidence="5" type="ORF">I6J05_05920</name>
</gene>
<evidence type="ECO:0000256" key="2">
    <source>
        <dbReference type="ARBA" id="ARBA00022741"/>
    </source>
</evidence>
<reference evidence="5 8" key="2">
    <citation type="submission" date="2021-01" db="EMBL/GenBank/DDBJ databases">
        <title>FDA dAtabase for Regulatory Grade micrObial Sequences (FDA-ARGOS): Supporting development and validation of Infectious Disease Dx tests.</title>
        <authorList>
            <person name="Sproer C."/>
            <person name="Gronow S."/>
            <person name="Severitt S."/>
            <person name="Schroder I."/>
            <person name="Tallon L."/>
            <person name="Sadzewicz L."/>
            <person name="Zhao X."/>
            <person name="Boylan J."/>
            <person name="Ott S."/>
            <person name="Bowen H."/>
            <person name="Vavikolanu K."/>
            <person name="Mehta A."/>
            <person name="Aluvathingal J."/>
            <person name="Nadendla S."/>
            <person name="Lowell S."/>
            <person name="Myers T."/>
            <person name="Yan Y."/>
            <person name="Sichtig H."/>
        </authorList>
    </citation>
    <scope>NUCLEOTIDE SEQUENCE [LARGE SCALE GENOMIC DNA]</scope>
    <source>
        <strain evidence="5 8">FDAARGOS_1148</strain>
    </source>
</reference>
<dbReference type="NCBIfam" id="NF047568">
    <property type="entry name" value="PSM_export_PmtC"/>
    <property type="match status" value="1"/>
</dbReference>
<evidence type="ECO:0000256" key="3">
    <source>
        <dbReference type="ARBA" id="ARBA00022840"/>
    </source>
</evidence>
<dbReference type="PANTHER" id="PTHR42939">
    <property type="entry name" value="ABC TRANSPORTER ATP-BINDING PROTEIN ALBC-RELATED"/>
    <property type="match status" value="1"/>
</dbReference>
<dbReference type="Pfam" id="PF00005">
    <property type="entry name" value="ABC_tran"/>
    <property type="match status" value="1"/>
</dbReference>
<dbReference type="Gene3D" id="3.40.50.300">
    <property type="entry name" value="P-loop containing nucleotide triphosphate hydrolases"/>
    <property type="match status" value="1"/>
</dbReference>
<dbReference type="AlphaFoldDB" id="A0A143PDY2"/>
<feature type="domain" description="ABC transporter" evidence="4">
    <location>
        <begin position="1"/>
        <end position="220"/>
    </location>
</feature>
<dbReference type="GO" id="GO:0016887">
    <property type="term" value="F:ATP hydrolysis activity"/>
    <property type="evidence" value="ECO:0007669"/>
    <property type="project" value="InterPro"/>
</dbReference>
<keyword evidence="8" id="KW-1185">Reference proteome</keyword>
<reference evidence="6 7" key="1">
    <citation type="submission" date="2018-11" db="EMBL/GenBank/DDBJ databases">
        <title>Genomic profiling of Staphylococcus species from a Poultry farm system in KwaZulu-Natal, South Africa.</title>
        <authorList>
            <person name="Amoako D.G."/>
            <person name="Somboro A.M."/>
            <person name="Abia A.L.K."/>
            <person name="Bester L.A."/>
            <person name="Essack S.Y."/>
        </authorList>
    </citation>
    <scope>NUCLEOTIDE SEQUENCE [LARGE SCALE GENOMIC DNA]</scope>
    <source>
        <strain evidence="6 7">SA11</strain>
    </source>
</reference>
<evidence type="ECO:0000256" key="1">
    <source>
        <dbReference type="ARBA" id="ARBA00022448"/>
    </source>
</evidence>
<keyword evidence="1" id="KW-0813">Transport</keyword>
<dbReference type="Proteomes" id="UP000293854">
    <property type="component" value="Unassembled WGS sequence"/>
</dbReference>
<evidence type="ECO:0000259" key="4">
    <source>
        <dbReference type="PROSITE" id="PS50893"/>
    </source>
</evidence>
<organism evidence="6 7">
    <name type="scientific">Staphylococcus condimenti</name>
    <dbReference type="NCBI Taxonomy" id="70255"/>
    <lineage>
        <taxon>Bacteria</taxon>
        <taxon>Bacillati</taxon>
        <taxon>Bacillota</taxon>
        <taxon>Bacilli</taxon>
        <taxon>Bacillales</taxon>
        <taxon>Staphylococcaceae</taxon>
        <taxon>Staphylococcus</taxon>
    </lineage>
</organism>
<keyword evidence="3 6" id="KW-0067">ATP-binding</keyword>
<dbReference type="RefSeq" id="WP_047132813.1">
    <property type="nucleotide sequence ID" value="NZ_CP015114.1"/>
</dbReference>
<dbReference type="SMART" id="SM00382">
    <property type="entry name" value="AAA"/>
    <property type="match status" value="1"/>
</dbReference>
<dbReference type="EMBL" id="CP068073">
    <property type="protein sequence ID" value="QQS83823.1"/>
    <property type="molecule type" value="Genomic_DNA"/>
</dbReference>
<keyword evidence="2" id="KW-0547">Nucleotide-binding</keyword>
<dbReference type="CDD" id="cd03230">
    <property type="entry name" value="ABC_DR_subfamily_A"/>
    <property type="match status" value="1"/>
</dbReference>
<dbReference type="KEGG" id="scv:A4G25_12545"/>
<dbReference type="InterPro" id="IPR027417">
    <property type="entry name" value="P-loop_NTPase"/>
</dbReference>
<dbReference type="EMBL" id="RQTE01000365">
    <property type="protein sequence ID" value="RZH99995.1"/>
    <property type="molecule type" value="Genomic_DNA"/>
</dbReference>
<dbReference type="SUPFAM" id="SSF52540">
    <property type="entry name" value="P-loop containing nucleoside triphosphate hydrolases"/>
    <property type="match status" value="1"/>
</dbReference>